<evidence type="ECO:0000259" key="1">
    <source>
        <dbReference type="Pfam" id="PF18899"/>
    </source>
</evidence>
<organism evidence="2 3">
    <name type="scientific">Runella slithyformis (strain ATCC 29530 / DSM 19594 / LMG 11500 / NCIMB 11436 / LSU 4)</name>
    <dbReference type="NCBI Taxonomy" id="761193"/>
    <lineage>
        <taxon>Bacteria</taxon>
        <taxon>Pseudomonadati</taxon>
        <taxon>Bacteroidota</taxon>
        <taxon>Cytophagia</taxon>
        <taxon>Cytophagales</taxon>
        <taxon>Spirosomataceae</taxon>
        <taxon>Runella</taxon>
    </lineage>
</organism>
<sequence length="180" mass="20480">MALSAAQMQEAVINNLPTKTGKTLDEWISIAKAFNLSKSNDILKKLKSEYDLGHVQAQTIVWRLGEEKPYVETNGYEENIFKNTFDLYAKLKSQIQAISDDISVKPCKTYIPFYRNNQFAILTEKKGKLVLGLNLKTEHFPELVKAEKLGGSDRINKMIVVTNDNLSELNKYIKEAYSNN</sequence>
<evidence type="ECO:0000313" key="3">
    <source>
        <dbReference type="Proteomes" id="UP000000493"/>
    </source>
</evidence>
<keyword evidence="3" id="KW-1185">Reference proteome</keyword>
<dbReference type="Pfam" id="PF14117">
    <property type="entry name" value="DUF4287"/>
    <property type="match status" value="1"/>
</dbReference>
<reference evidence="3" key="1">
    <citation type="submission" date="2011-06" db="EMBL/GenBank/DDBJ databases">
        <title>The complete genome of chromosome of Runella slithyformis DSM 19594.</title>
        <authorList>
            <consortium name="US DOE Joint Genome Institute (JGI-PGF)"/>
            <person name="Lucas S."/>
            <person name="Han J."/>
            <person name="Lapidus A."/>
            <person name="Bruce D."/>
            <person name="Goodwin L."/>
            <person name="Pitluck S."/>
            <person name="Peters L."/>
            <person name="Kyrpides N."/>
            <person name="Mavromatis K."/>
            <person name="Ivanova N."/>
            <person name="Ovchinnikova G."/>
            <person name="Zhang X."/>
            <person name="Misra M."/>
            <person name="Detter J.C."/>
            <person name="Tapia R."/>
            <person name="Han C."/>
            <person name="Land M."/>
            <person name="Hauser L."/>
            <person name="Markowitz V."/>
            <person name="Cheng J.-F."/>
            <person name="Hugenholtz P."/>
            <person name="Woyke T."/>
            <person name="Wu D."/>
            <person name="Tindall B."/>
            <person name="Faehrich R."/>
            <person name="Brambilla E."/>
            <person name="Klenk H.-P."/>
            <person name="Eisen J.A."/>
        </authorList>
    </citation>
    <scope>NUCLEOTIDE SEQUENCE [LARGE SCALE GENOMIC DNA]</scope>
    <source>
        <strain evidence="3">ATCC 29530 / DSM 19594 / LMG 11500 / NCIMB 11436 / LSU 4</strain>
    </source>
</reference>
<name>A0A7U3ZQA9_RUNSL</name>
<dbReference type="RefSeq" id="WP_013930642.1">
    <property type="nucleotide sequence ID" value="NC_015703.1"/>
</dbReference>
<dbReference type="EMBL" id="CP002859">
    <property type="protein sequence ID" value="AEI51361.1"/>
    <property type="molecule type" value="Genomic_DNA"/>
</dbReference>
<dbReference type="Pfam" id="PF18899">
    <property type="entry name" value="DUF5655"/>
    <property type="match status" value="1"/>
</dbReference>
<reference evidence="2 3" key="2">
    <citation type="journal article" date="2012" name="Stand. Genomic Sci.">
        <title>Complete genome sequence of the aquatic bacterium Runella slithyformis type strain (LSU 4(T)).</title>
        <authorList>
            <person name="Copeland A."/>
            <person name="Zhang X."/>
            <person name="Misra M."/>
            <person name="Lapidus A."/>
            <person name="Nolan M."/>
            <person name="Lucas S."/>
            <person name="Deshpande S."/>
            <person name="Cheng J.F."/>
            <person name="Tapia R."/>
            <person name="Goodwin L.A."/>
            <person name="Pitluck S."/>
            <person name="Liolios K."/>
            <person name="Pagani I."/>
            <person name="Ivanova N."/>
            <person name="Mikhailova N."/>
            <person name="Pati A."/>
            <person name="Chen A."/>
            <person name="Palaniappan K."/>
            <person name="Land M."/>
            <person name="Hauser L."/>
            <person name="Pan C."/>
            <person name="Jeffries C.D."/>
            <person name="Detter J.C."/>
            <person name="Brambilla E.M."/>
            <person name="Rohde M."/>
            <person name="Djao O.D."/>
            <person name="Goker M."/>
            <person name="Sikorski J."/>
            <person name="Tindall B.J."/>
            <person name="Woyke T."/>
            <person name="Bristow J."/>
            <person name="Eisen J.A."/>
            <person name="Markowitz V."/>
            <person name="Hugenholtz P."/>
            <person name="Kyrpides N.C."/>
            <person name="Klenk H.P."/>
            <person name="Mavromatis K."/>
        </authorList>
    </citation>
    <scope>NUCLEOTIDE SEQUENCE [LARGE SCALE GENOMIC DNA]</scope>
    <source>
        <strain evidence="3">ATCC 29530 / DSM 19594 / LMG 11500 / NCIMB 11436 / LSU 4</strain>
    </source>
</reference>
<dbReference type="Proteomes" id="UP000000493">
    <property type="component" value="Chromosome"/>
</dbReference>
<proteinExistence type="predicted"/>
<dbReference type="AlphaFoldDB" id="A0A7U3ZQA9"/>
<dbReference type="InterPro" id="IPR025629">
    <property type="entry name" value="DUF4287"/>
</dbReference>
<protein>
    <recommendedName>
        <fullName evidence="1">DUF5655 domain-containing protein</fullName>
    </recommendedName>
</protein>
<gene>
    <name evidence="2" type="ordered locus">Runsl_5052</name>
</gene>
<dbReference type="InterPro" id="IPR043714">
    <property type="entry name" value="DUF5655"/>
</dbReference>
<evidence type="ECO:0000313" key="2">
    <source>
        <dbReference type="EMBL" id="AEI51361.1"/>
    </source>
</evidence>
<accession>A0A7U3ZQA9</accession>
<feature type="domain" description="DUF5655" evidence="1">
    <location>
        <begin position="83"/>
        <end position="179"/>
    </location>
</feature>
<dbReference type="KEGG" id="rsi:Runsl_5052"/>